<dbReference type="Pfam" id="PF14559">
    <property type="entry name" value="TPR_19"/>
    <property type="match status" value="1"/>
</dbReference>
<dbReference type="InterPro" id="IPR011990">
    <property type="entry name" value="TPR-like_helical_dom_sf"/>
</dbReference>
<proteinExistence type="predicted"/>
<keyword evidence="1" id="KW-0802">TPR repeat</keyword>
<dbReference type="PANTHER" id="PTHR44998:SF1">
    <property type="entry name" value="UDP-N-ACETYLGLUCOSAMINE--PEPTIDE N-ACETYLGLUCOSAMINYLTRANSFERASE 110 KDA SUBUNIT"/>
    <property type="match status" value="1"/>
</dbReference>
<organism evidence="2 3">
    <name type="scientific">Idiomarina aquatica</name>
    <dbReference type="NCBI Taxonomy" id="1327752"/>
    <lineage>
        <taxon>Bacteria</taxon>
        <taxon>Pseudomonadati</taxon>
        <taxon>Pseudomonadota</taxon>
        <taxon>Gammaproteobacteria</taxon>
        <taxon>Alteromonadales</taxon>
        <taxon>Idiomarinaceae</taxon>
        <taxon>Idiomarina</taxon>
    </lineage>
</organism>
<feature type="repeat" description="TPR" evidence="1">
    <location>
        <begin position="323"/>
        <end position="356"/>
    </location>
</feature>
<dbReference type="Proteomes" id="UP000286680">
    <property type="component" value="Unassembled WGS sequence"/>
</dbReference>
<evidence type="ECO:0008006" key="4">
    <source>
        <dbReference type="Google" id="ProtNLM"/>
    </source>
</evidence>
<dbReference type="Pfam" id="PF13181">
    <property type="entry name" value="TPR_8"/>
    <property type="match status" value="2"/>
</dbReference>
<evidence type="ECO:0000256" key="1">
    <source>
        <dbReference type="PROSITE-ProRule" id="PRU00339"/>
    </source>
</evidence>
<dbReference type="SMART" id="SM00028">
    <property type="entry name" value="TPR"/>
    <property type="match status" value="7"/>
</dbReference>
<dbReference type="Gene3D" id="1.25.40.10">
    <property type="entry name" value="Tetratricopeptide repeat domain"/>
    <property type="match status" value="3"/>
</dbReference>
<dbReference type="PANTHER" id="PTHR44998">
    <property type="match status" value="1"/>
</dbReference>
<evidence type="ECO:0000313" key="3">
    <source>
        <dbReference type="Proteomes" id="UP000286680"/>
    </source>
</evidence>
<dbReference type="Pfam" id="PF13759">
    <property type="entry name" value="2OG-FeII_Oxy_5"/>
    <property type="match status" value="1"/>
</dbReference>
<evidence type="ECO:0000313" key="2">
    <source>
        <dbReference type="EMBL" id="RUO43373.1"/>
    </source>
</evidence>
<dbReference type="InterPro" id="IPR019734">
    <property type="entry name" value="TPR_rpt"/>
</dbReference>
<keyword evidence="3" id="KW-1185">Reference proteome</keyword>
<feature type="repeat" description="TPR" evidence="1">
    <location>
        <begin position="357"/>
        <end position="390"/>
    </location>
</feature>
<comment type="caution">
    <text evidence="2">The sequence shown here is derived from an EMBL/GenBank/DDBJ whole genome shotgun (WGS) entry which is preliminary data.</text>
</comment>
<dbReference type="InterPro" id="IPR012668">
    <property type="entry name" value="CHP02466"/>
</dbReference>
<gene>
    <name evidence="2" type="ORF">CWE23_08470</name>
</gene>
<protein>
    <recommendedName>
        <fullName evidence="4">Tfp pilus assembly protein PilF</fullName>
    </recommendedName>
</protein>
<dbReference type="SUPFAM" id="SSF48452">
    <property type="entry name" value="TPR-like"/>
    <property type="match status" value="3"/>
</dbReference>
<dbReference type="EMBL" id="PIPS01000002">
    <property type="protein sequence ID" value="RUO43373.1"/>
    <property type="molecule type" value="Genomic_DNA"/>
</dbReference>
<name>A0AA94JD52_9GAMM</name>
<accession>A0AA94JD52</accession>
<sequence>MLLLTRSHDNDNNFSMSQLAQQFQQAVAALQQMQFAQAERIASQLDQQSPNHPDILHLLALATKQSDPGRALDYFERSLAINPNQPSVLSNFANFLQSSQQLRAAKQYYLRALKLNDGLIDAWYNLASVHYQCQDYLAAKHAAAKALALKSDYLKAWILKGRAELEYKLYPQAQQTFTEALRQWPDEPTLLFNKALVHRYAEEVDQARSIQQALKGKFNEAQRLFQLGCLAYDEEQLDDAEQLMQQAIEQQNDFVPAHEALNKLYWEHGRQAQFLSSFKQSLAKQPQSLALVYSYLSHLYRAERTSEADSLLNDYLDQFGNTHSLIHMRGSMALRAGDLKAAEEQLEQAVQQQPRHPRYLIDLANVYLRQARYDEALALLDRAHENRPLDQEVHAFKGLCWKLKGDTEKAGYLNDYDTYIKVGQLPTPPGYDSLEQFWERLVARIKALHKTEHQPLDQSVRGGTQTVGALLSMKDPVIQAYKESLQQFIDDYLANLPADTKHPVTARHTGRYHFSGSWSVKLSSQGFHTNHVHPQGWLSMCTYLTVPNDVREDDPERKGWIKFGQTSLNLGDEESIDLAVCPQPGMCVIFPSFCWHGTIPFESDDERMTIPCDIMPS</sequence>
<dbReference type="Gene3D" id="2.60.120.620">
    <property type="entry name" value="q2cbj1_9rhob like domain"/>
    <property type="match status" value="1"/>
</dbReference>
<dbReference type="AlphaFoldDB" id="A0AA94JD52"/>
<reference evidence="3" key="1">
    <citation type="journal article" date="2018" name="Front. Microbiol.">
        <title>Genome-Based Analysis Reveals the Taxonomy and Diversity of the Family Idiomarinaceae.</title>
        <authorList>
            <person name="Liu Y."/>
            <person name="Lai Q."/>
            <person name="Shao Z."/>
        </authorList>
    </citation>
    <scope>NUCLEOTIDE SEQUENCE [LARGE SCALE GENOMIC DNA]</scope>
    <source>
        <strain evidence="3">SN-14</strain>
    </source>
</reference>
<dbReference type="Pfam" id="PF13432">
    <property type="entry name" value="TPR_16"/>
    <property type="match status" value="1"/>
</dbReference>
<dbReference type="PROSITE" id="PS50005">
    <property type="entry name" value="TPR"/>
    <property type="match status" value="2"/>
</dbReference>